<feature type="transmembrane region" description="Helical" evidence="6">
    <location>
        <begin position="94"/>
        <end position="111"/>
    </location>
</feature>
<dbReference type="Proteomes" id="UP000294739">
    <property type="component" value="Unassembled WGS sequence"/>
</dbReference>
<evidence type="ECO:0000256" key="2">
    <source>
        <dbReference type="ARBA" id="ARBA00022475"/>
    </source>
</evidence>
<sequence>MSGRRALALALLSTGYGGMPVWLAAGFAPQLTAELGFDDVGLGAAVGLYFAFSALIAVPAGRLVERVGWTTGVCLTTGMSAAGLAGIVVFADSWATLACCLLVGALANGTSQPAANLGIASVIPLRRQGMAFGVKQAAMPATTLLVGLALPVFDGGSWRGAFAVAAGVAVLVCLWALTLTTAQRRARPYPAPDDLPAAARPGRRRPMRPVVVLAAAATLAVAAATSLGGFFVVFGVDRGLTPAQAGHLLALCSVVGVTSRLLVGYLADRRGRRHLVSVAAMMVAGSGGLALLALDAGIGPLVLGGLLGFGLGWSWNGLFAFAVVLNSQGSPALATGIVQAGMGTGAAAGPLAFGLAIEAWSYSVAWLGTAVLLLAAAAAVVVARRMIARHR</sequence>
<dbReference type="OrthoDB" id="5176013at2"/>
<dbReference type="PANTHER" id="PTHR43124:SF3">
    <property type="entry name" value="CHLORAMPHENICOL EFFLUX PUMP RV0191"/>
    <property type="match status" value="1"/>
</dbReference>
<evidence type="ECO:0000256" key="3">
    <source>
        <dbReference type="ARBA" id="ARBA00022692"/>
    </source>
</evidence>
<feature type="transmembrane region" description="Helical" evidence="6">
    <location>
        <begin position="210"/>
        <end position="233"/>
    </location>
</feature>
<evidence type="ECO:0000256" key="1">
    <source>
        <dbReference type="ARBA" id="ARBA00004651"/>
    </source>
</evidence>
<feature type="transmembrane region" description="Helical" evidence="6">
    <location>
        <begin position="158"/>
        <end position="177"/>
    </location>
</feature>
<dbReference type="InterPro" id="IPR050189">
    <property type="entry name" value="MFS_Efflux_Transporters"/>
</dbReference>
<dbReference type="PROSITE" id="PS50850">
    <property type="entry name" value="MFS"/>
    <property type="match status" value="1"/>
</dbReference>
<feature type="transmembrane region" description="Helical" evidence="6">
    <location>
        <begin position="67"/>
        <end position="88"/>
    </location>
</feature>
<dbReference type="InterPro" id="IPR020846">
    <property type="entry name" value="MFS_dom"/>
</dbReference>
<dbReference type="InterPro" id="IPR011701">
    <property type="entry name" value="MFS"/>
</dbReference>
<dbReference type="GO" id="GO:0005886">
    <property type="term" value="C:plasma membrane"/>
    <property type="evidence" value="ECO:0007669"/>
    <property type="project" value="UniProtKB-SubCell"/>
</dbReference>
<evidence type="ECO:0000256" key="5">
    <source>
        <dbReference type="ARBA" id="ARBA00023136"/>
    </source>
</evidence>
<name>A0A4R5DIM8_9ACTN</name>
<feature type="transmembrane region" description="Helical" evidence="6">
    <location>
        <begin position="275"/>
        <end position="294"/>
    </location>
</feature>
<feature type="domain" description="Major facilitator superfamily (MFS) profile" evidence="7">
    <location>
        <begin position="6"/>
        <end position="387"/>
    </location>
</feature>
<feature type="transmembrane region" description="Helical" evidence="6">
    <location>
        <begin position="245"/>
        <end position="263"/>
    </location>
</feature>
<dbReference type="Pfam" id="PF07690">
    <property type="entry name" value="MFS_1"/>
    <property type="match status" value="1"/>
</dbReference>
<proteinExistence type="predicted"/>
<keyword evidence="3 6" id="KW-0812">Transmembrane</keyword>
<evidence type="ECO:0000313" key="9">
    <source>
        <dbReference type="Proteomes" id="UP000294739"/>
    </source>
</evidence>
<feature type="transmembrane region" description="Helical" evidence="6">
    <location>
        <begin position="42"/>
        <end position="60"/>
    </location>
</feature>
<comment type="caution">
    <text evidence="8">The sequence shown here is derived from an EMBL/GenBank/DDBJ whole genome shotgun (WGS) entry which is preliminary data.</text>
</comment>
<organism evidence="8 9">
    <name type="scientific">Jiangella asiatica</name>
    <dbReference type="NCBI Taxonomy" id="2530372"/>
    <lineage>
        <taxon>Bacteria</taxon>
        <taxon>Bacillati</taxon>
        <taxon>Actinomycetota</taxon>
        <taxon>Actinomycetes</taxon>
        <taxon>Jiangellales</taxon>
        <taxon>Jiangellaceae</taxon>
        <taxon>Jiangella</taxon>
    </lineage>
</organism>
<keyword evidence="5 6" id="KW-0472">Membrane</keyword>
<protein>
    <submittedName>
        <fullName evidence="8">MFS transporter</fullName>
    </submittedName>
</protein>
<evidence type="ECO:0000259" key="7">
    <source>
        <dbReference type="PROSITE" id="PS50850"/>
    </source>
</evidence>
<feature type="transmembrane region" description="Helical" evidence="6">
    <location>
        <begin position="337"/>
        <end position="357"/>
    </location>
</feature>
<accession>A0A4R5DIM8</accession>
<dbReference type="Gene3D" id="1.20.1250.20">
    <property type="entry name" value="MFS general substrate transporter like domains"/>
    <property type="match status" value="2"/>
</dbReference>
<dbReference type="RefSeq" id="WP_131893413.1">
    <property type="nucleotide sequence ID" value="NZ_SMKZ01000009.1"/>
</dbReference>
<feature type="transmembrane region" description="Helical" evidence="6">
    <location>
        <begin position="132"/>
        <end position="152"/>
    </location>
</feature>
<reference evidence="8 9" key="1">
    <citation type="submission" date="2019-03" db="EMBL/GenBank/DDBJ databases">
        <title>Draft genome sequences of novel Actinobacteria.</title>
        <authorList>
            <person name="Sahin N."/>
            <person name="Ay H."/>
            <person name="Saygin H."/>
        </authorList>
    </citation>
    <scope>NUCLEOTIDE SEQUENCE [LARGE SCALE GENOMIC DNA]</scope>
    <source>
        <strain evidence="8 9">5K138</strain>
    </source>
</reference>
<feature type="transmembrane region" description="Helical" evidence="6">
    <location>
        <begin position="300"/>
        <end position="325"/>
    </location>
</feature>
<keyword evidence="9" id="KW-1185">Reference proteome</keyword>
<dbReference type="PANTHER" id="PTHR43124">
    <property type="entry name" value="PURINE EFFLUX PUMP PBUE"/>
    <property type="match status" value="1"/>
</dbReference>
<evidence type="ECO:0000313" key="8">
    <source>
        <dbReference type="EMBL" id="TDE11820.1"/>
    </source>
</evidence>
<dbReference type="AlphaFoldDB" id="A0A4R5DIM8"/>
<dbReference type="InParanoid" id="A0A4R5DIM8"/>
<keyword evidence="4 6" id="KW-1133">Transmembrane helix</keyword>
<dbReference type="InterPro" id="IPR036259">
    <property type="entry name" value="MFS_trans_sf"/>
</dbReference>
<dbReference type="EMBL" id="SMKZ01000009">
    <property type="protein sequence ID" value="TDE11820.1"/>
    <property type="molecule type" value="Genomic_DNA"/>
</dbReference>
<dbReference type="GO" id="GO:0022857">
    <property type="term" value="F:transmembrane transporter activity"/>
    <property type="evidence" value="ECO:0007669"/>
    <property type="project" value="InterPro"/>
</dbReference>
<feature type="transmembrane region" description="Helical" evidence="6">
    <location>
        <begin position="363"/>
        <end position="383"/>
    </location>
</feature>
<evidence type="ECO:0000256" key="6">
    <source>
        <dbReference type="SAM" id="Phobius"/>
    </source>
</evidence>
<gene>
    <name evidence="8" type="ORF">E1269_08635</name>
</gene>
<comment type="subcellular location">
    <subcellularLocation>
        <location evidence="1">Cell membrane</location>
        <topology evidence="1">Multi-pass membrane protein</topology>
    </subcellularLocation>
</comment>
<evidence type="ECO:0000256" key="4">
    <source>
        <dbReference type="ARBA" id="ARBA00022989"/>
    </source>
</evidence>
<dbReference type="SUPFAM" id="SSF103473">
    <property type="entry name" value="MFS general substrate transporter"/>
    <property type="match status" value="1"/>
</dbReference>
<keyword evidence="2" id="KW-1003">Cell membrane</keyword>